<reference evidence="17" key="1">
    <citation type="submission" date="2016-10" db="EMBL/GenBank/DDBJ databases">
        <authorList>
            <person name="Varghese N."/>
            <person name="Submissions S."/>
        </authorList>
    </citation>
    <scope>NUCLEOTIDE SEQUENCE [LARGE SCALE GENOMIC DNA]</scope>
    <source>
        <strain evidence="17">DSM 23445</strain>
    </source>
</reference>
<evidence type="ECO:0000256" key="5">
    <source>
        <dbReference type="ARBA" id="ARBA00022692"/>
    </source>
</evidence>
<dbReference type="Pfam" id="PF07715">
    <property type="entry name" value="Plug"/>
    <property type="match status" value="1"/>
</dbReference>
<dbReference type="Gene3D" id="2.40.170.20">
    <property type="entry name" value="TonB-dependent receptor, beta-barrel domain"/>
    <property type="match status" value="1"/>
</dbReference>
<evidence type="ECO:0000256" key="1">
    <source>
        <dbReference type="ARBA" id="ARBA00004571"/>
    </source>
</evidence>
<dbReference type="GO" id="GO:0006826">
    <property type="term" value="P:iron ion transport"/>
    <property type="evidence" value="ECO:0007669"/>
    <property type="project" value="UniProtKB-KW"/>
</dbReference>
<proteinExistence type="inferred from homology"/>
<dbReference type="RefSeq" id="WP_091691068.1">
    <property type="nucleotide sequence ID" value="NZ_FPBF01000001.1"/>
</dbReference>
<dbReference type="SUPFAM" id="SSF49464">
    <property type="entry name" value="Carboxypeptidase regulatory domain-like"/>
    <property type="match status" value="1"/>
</dbReference>
<evidence type="ECO:0000256" key="4">
    <source>
        <dbReference type="ARBA" id="ARBA00022496"/>
    </source>
</evidence>
<dbReference type="InterPro" id="IPR008969">
    <property type="entry name" value="CarboxyPept-like_regulatory"/>
</dbReference>
<evidence type="ECO:0000256" key="3">
    <source>
        <dbReference type="ARBA" id="ARBA00022452"/>
    </source>
</evidence>
<evidence type="ECO:0000256" key="10">
    <source>
        <dbReference type="ARBA" id="ARBA00023237"/>
    </source>
</evidence>
<name>A0A1I6XFE1_9BACT</name>
<protein>
    <submittedName>
        <fullName evidence="16">Iron complex outermembrane recepter protein</fullName>
    </submittedName>
</protein>
<comment type="subcellular location">
    <subcellularLocation>
        <location evidence="1 11">Cell outer membrane</location>
        <topology evidence="1 11">Multi-pass membrane protein</topology>
    </subcellularLocation>
</comment>
<dbReference type="InterPro" id="IPR000531">
    <property type="entry name" value="Beta-barrel_TonB"/>
</dbReference>
<comment type="similarity">
    <text evidence="11 12">Belongs to the TonB-dependent receptor family.</text>
</comment>
<evidence type="ECO:0000259" key="14">
    <source>
        <dbReference type="Pfam" id="PF00593"/>
    </source>
</evidence>
<keyword evidence="2 11" id="KW-0813">Transport</keyword>
<dbReference type="Gene3D" id="2.60.40.1120">
    <property type="entry name" value="Carboxypeptidase-like, regulatory domain"/>
    <property type="match status" value="1"/>
</dbReference>
<keyword evidence="8 12" id="KW-0798">TonB box</keyword>
<evidence type="ECO:0000256" key="6">
    <source>
        <dbReference type="ARBA" id="ARBA00023004"/>
    </source>
</evidence>
<keyword evidence="4" id="KW-0410">Iron transport</keyword>
<feature type="signal peptide" evidence="13">
    <location>
        <begin position="1"/>
        <end position="22"/>
    </location>
</feature>
<dbReference type="InterPro" id="IPR039426">
    <property type="entry name" value="TonB-dep_rcpt-like"/>
</dbReference>
<dbReference type="Proteomes" id="UP000199673">
    <property type="component" value="Unassembled WGS sequence"/>
</dbReference>
<keyword evidence="3 11" id="KW-1134">Transmembrane beta strand</keyword>
<organism evidence="16 17">
    <name type="scientific">Algoriphagus locisalis</name>
    <dbReference type="NCBI Taxonomy" id="305507"/>
    <lineage>
        <taxon>Bacteria</taxon>
        <taxon>Pseudomonadati</taxon>
        <taxon>Bacteroidota</taxon>
        <taxon>Cytophagia</taxon>
        <taxon>Cytophagales</taxon>
        <taxon>Cyclobacteriaceae</taxon>
        <taxon>Algoriphagus</taxon>
    </lineage>
</organism>
<evidence type="ECO:0000256" key="13">
    <source>
        <dbReference type="SAM" id="SignalP"/>
    </source>
</evidence>
<evidence type="ECO:0000313" key="17">
    <source>
        <dbReference type="Proteomes" id="UP000199673"/>
    </source>
</evidence>
<dbReference type="EMBL" id="FPBF01000001">
    <property type="protein sequence ID" value="SFT36876.1"/>
    <property type="molecule type" value="Genomic_DNA"/>
</dbReference>
<dbReference type="Pfam" id="PF13715">
    <property type="entry name" value="CarbopepD_reg_2"/>
    <property type="match status" value="1"/>
</dbReference>
<dbReference type="InterPro" id="IPR036942">
    <property type="entry name" value="Beta-barrel_TonB_sf"/>
</dbReference>
<dbReference type="SUPFAM" id="SSF56935">
    <property type="entry name" value="Porins"/>
    <property type="match status" value="1"/>
</dbReference>
<evidence type="ECO:0000256" key="8">
    <source>
        <dbReference type="ARBA" id="ARBA00023077"/>
    </source>
</evidence>
<dbReference type="GO" id="GO:0009279">
    <property type="term" value="C:cell outer membrane"/>
    <property type="evidence" value="ECO:0007669"/>
    <property type="project" value="UniProtKB-SubCell"/>
</dbReference>
<feature type="domain" description="TonB-dependent receptor-like beta-barrel" evidence="14">
    <location>
        <begin position="356"/>
        <end position="811"/>
    </location>
</feature>
<dbReference type="OrthoDB" id="9758472at2"/>
<evidence type="ECO:0000313" key="16">
    <source>
        <dbReference type="EMBL" id="SFT36876.1"/>
    </source>
</evidence>
<feature type="chain" id="PRO_5011757176" evidence="13">
    <location>
        <begin position="23"/>
        <end position="848"/>
    </location>
</feature>
<evidence type="ECO:0000256" key="9">
    <source>
        <dbReference type="ARBA" id="ARBA00023136"/>
    </source>
</evidence>
<evidence type="ECO:0000259" key="15">
    <source>
        <dbReference type="Pfam" id="PF07715"/>
    </source>
</evidence>
<dbReference type="InterPro" id="IPR012910">
    <property type="entry name" value="Plug_dom"/>
</dbReference>
<dbReference type="PANTHER" id="PTHR32552">
    <property type="entry name" value="FERRICHROME IRON RECEPTOR-RELATED"/>
    <property type="match status" value="1"/>
</dbReference>
<accession>A0A1I6XFE1</accession>
<evidence type="ECO:0000256" key="7">
    <source>
        <dbReference type="ARBA" id="ARBA00023065"/>
    </source>
</evidence>
<dbReference type="PROSITE" id="PS52016">
    <property type="entry name" value="TONB_DEPENDENT_REC_3"/>
    <property type="match status" value="1"/>
</dbReference>
<evidence type="ECO:0000256" key="11">
    <source>
        <dbReference type="PROSITE-ProRule" id="PRU01360"/>
    </source>
</evidence>
<keyword evidence="5 11" id="KW-0812">Transmembrane</keyword>
<feature type="domain" description="TonB-dependent receptor plug" evidence="15">
    <location>
        <begin position="116"/>
        <end position="225"/>
    </location>
</feature>
<gene>
    <name evidence="16" type="ORF">SAMN04489724_0442</name>
</gene>
<keyword evidence="13" id="KW-0732">Signal</keyword>
<keyword evidence="17" id="KW-1185">Reference proteome</keyword>
<evidence type="ECO:0000256" key="2">
    <source>
        <dbReference type="ARBA" id="ARBA00022448"/>
    </source>
</evidence>
<keyword evidence="6" id="KW-0408">Iron</keyword>
<keyword evidence="9 11" id="KW-0472">Membrane</keyword>
<sequence length="848" mass="92834">MKKVIALTLTLLIWQHVVKAQATLTGIVLDQDKLPLIGATVNIKGTDKFTITGEQGEFSLALPARFPVTLKVNFVGFKEFLLPLKAEPVNPLSITLENDAELAEVLITARRRTEAVQKVPIPIAVVGGPRIADAGAFNVNRIKELIPTVQLYSSNPRNTTLNIRGLGSTFGLTNDGIDPGVGFYVDGVYYARPAATTLDFIDVEQIEVLRGPQGTLFGKNTTAGAFNITTKIPEFTPGGKVELSYGNLGFIQAKASITGPLSKSLAARLSFSGTQRNGTIEHVNSGKFINDINNLGFRGQLLYNPSSKLEIILAGDASFQRPDGYAQVPAGVVTTQRPEFRQFDTIIKDLNYSLPSTNAFDRLIDHDTPWRSKNDLGGISVNIDYELGNGTLTSTTAWRYWIWGPSNDRDFTGLPVQTLSQAPSRHDQFSQEIRYAGDFSDKLSGVAGIYFLGQNLETDPFHSEETGASAWRFLQNNQDPLWQTPGLLDGYGIRTTSQLKSSSAAVFGQLDWSITEKLSLLPGIRFNYDKKDVDYNRTTYGGLQTDDPELLALKARVYSPQSFQVDVSEQNFSGQVTLAYRPTEKLSTYATASTSYKPVGVNLGGLPTENGEPLTELATVKPEYVTHFELGLKASPTKGTNFNVSAYHTSIEDFQTLVQTPEPGVNRGYLSNAEEVRVMGVEIDGNVRLSRNFTITGSVAYTDGIYESFTNAPVPLEEVGGEITFKEISGERLPGISKWAGSLGAEFTIPTKFFDQQSNFFLGADSYFRSEFSSSPSPSEFLNVPGYGLVNARTGFRNSNGLSAFIWTRNLLNKDYYEQLLPASGSTGLYAAVLGDPVTYGITLRYQF</sequence>
<keyword evidence="10 11" id="KW-0998">Cell outer membrane</keyword>
<dbReference type="CDD" id="cd01347">
    <property type="entry name" value="ligand_gated_channel"/>
    <property type="match status" value="1"/>
</dbReference>
<evidence type="ECO:0000256" key="12">
    <source>
        <dbReference type="RuleBase" id="RU003357"/>
    </source>
</evidence>
<keyword evidence="7" id="KW-0406">Ion transport</keyword>
<dbReference type="PANTHER" id="PTHR32552:SF81">
    <property type="entry name" value="TONB-DEPENDENT OUTER MEMBRANE RECEPTOR"/>
    <property type="match status" value="1"/>
</dbReference>
<dbReference type="Pfam" id="PF00593">
    <property type="entry name" value="TonB_dep_Rec_b-barrel"/>
    <property type="match status" value="1"/>
</dbReference>
<dbReference type="STRING" id="305507.SAMN04489724_0442"/>
<dbReference type="AlphaFoldDB" id="A0A1I6XFE1"/>